<feature type="transmembrane region" description="Helical" evidence="1">
    <location>
        <begin position="117"/>
        <end position="137"/>
    </location>
</feature>
<dbReference type="Proteomes" id="UP000198253">
    <property type="component" value="Chromosome I"/>
</dbReference>
<name>A0A1C5A3R4_MICEC</name>
<evidence type="ECO:0000313" key="2">
    <source>
        <dbReference type="EMBL" id="SCF39674.1"/>
    </source>
</evidence>
<dbReference type="AlphaFoldDB" id="A0A1C5A3R4"/>
<dbReference type="InParanoid" id="A0A1C5A3R4"/>
<keyword evidence="1" id="KW-0812">Transmembrane</keyword>
<evidence type="ECO:0000313" key="3">
    <source>
        <dbReference type="Proteomes" id="UP000198253"/>
    </source>
</evidence>
<keyword evidence="1" id="KW-1133">Transmembrane helix</keyword>
<dbReference type="EMBL" id="LT607413">
    <property type="protein sequence ID" value="SCF39674.1"/>
    <property type="molecule type" value="Genomic_DNA"/>
</dbReference>
<keyword evidence="3" id="KW-1185">Reference proteome</keyword>
<dbReference type="Pfam" id="PF07077">
    <property type="entry name" value="DUF1345"/>
    <property type="match status" value="1"/>
</dbReference>
<sequence length="220" mass="24112">MWRLTRGHPDRPTPASVQLIVMGLIGICTGVLFGVFVSARLAPLFGWDVAALTYLVLVWRALWPMDAERTARLAVHEDPNRAVRDVLLLTACVASLLAVGVIMSTARQAPTGLSRNLYSGLGMASVLLSWLVVHTVYTARYARIYYTGPDGGIDFHQEQPPCYADFAYVAFTIGATFQVSDTDLCSHEMRRTVLRHMLVSYLFGAIIIAATVNLVAGLAR</sequence>
<feature type="transmembrane region" description="Helical" evidence="1">
    <location>
        <begin position="86"/>
        <end position="105"/>
    </location>
</feature>
<feature type="transmembrane region" description="Helical" evidence="1">
    <location>
        <begin position="45"/>
        <end position="65"/>
    </location>
</feature>
<accession>A0A1C5A3R4</accession>
<evidence type="ECO:0000256" key="1">
    <source>
        <dbReference type="SAM" id="Phobius"/>
    </source>
</evidence>
<gene>
    <name evidence="2" type="ORF">GA0070618_6221</name>
</gene>
<feature type="transmembrane region" description="Helical" evidence="1">
    <location>
        <begin position="198"/>
        <end position="219"/>
    </location>
</feature>
<reference evidence="3" key="1">
    <citation type="submission" date="2016-06" db="EMBL/GenBank/DDBJ databases">
        <authorList>
            <person name="Varghese N."/>
            <person name="Submissions Spin"/>
        </authorList>
    </citation>
    <scope>NUCLEOTIDE SEQUENCE [LARGE SCALE GENOMIC DNA]</scope>
    <source>
        <strain evidence="3">DSM 43816</strain>
    </source>
</reference>
<feature type="transmembrane region" description="Helical" evidence="1">
    <location>
        <begin position="20"/>
        <end position="39"/>
    </location>
</feature>
<protein>
    <submittedName>
        <fullName evidence="2">Uncharacterized membrane protein</fullName>
    </submittedName>
</protein>
<keyword evidence="1" id="KW-0472">Membrane</keyword>
<proteinExistence type="predicted"/>
<organism evidence="2 3">
    <name type="scientific">Micromonospora echinospora</name>
    <name type="common">Micromonospora purpurea</name>
    <dbReference type="NCBI Taxonomy" id="1877"/>
    <lineage>
        <taxon>Bacteria</taxon>
        <taxon>Bacillati</taxon>
        <taxon>Actinomycetota</taxon>
        <taxon>Actinomycetes</taxon>
        <taxon>Micromonosporales</taxon>
        <taxon>Micromonosporaceae</taxon>
        <taxon>Micromonospora</taxon>
    </lineage>
</organism>
<dbReference type="InterPro" id="IPR009781">
    <property type="entry name" value="DUF1345"/>
</dbReference>